<feature type="compositionally biased region" description="Polar residues" evidence="1">
    <location>
        <begin position="113"/>
        <end position="140"/>
    </location>
</feature>
<feature type="compositionally biased region" description="Low complexity" evidence="1">
    <location>
        <begin position="70"/>
        <end position="100"/>
    </location>
</feature>
<evidence type="ECO:0000313" key="3">
    <source>
        <dbReference type="EMBL" id="RSH82709.1"/>
    </source>
</evidence>
<comment type="caution">
    <text evidence="3">The sequence shown here is derived from an EMBL/GenBank/DDBJ whole genome shotgun (WGS) entry which is preliminary data.</text>
</comment>
<feature type="compositionally biased region" description="Low complexity" evidence="1">
    <location>
        <begin position="165"/>
        <end position="174"/>
    </location>
</feature>
<evidence type="ECO:0000313" key="4">
    <source>
        <dbReference type="Proteomes" id="UP000279236"/>
    </source>
</evidence>
<dbReference type="STRING" id="105984.A0A427XV22"/>
<name>A0A427XV22_9TREE</name>
<dbReference type="InterPro" id="IPR035969">
    <property type="entry name" value="Rab-GAP_TBC_sf"/>
</dbReference>
<dbReference type="AlphaFoldDB" id="A0A427XV22"/>
<dbReference type="Gene3D" id="1.10.472.80">
    <property type="entry name" value="Ypt/Rab-GAP domain of gyp1p, domain 3"/>
    <property type="match status" value="1"/>
</dbReference>
<dbReference type="GO" id="GO:0005794">
    <property type="term" value="C:Golgi apparatus"/>
    <property type="evidence" value="ECO:0007669"/>
    <property type="project" value="TreeGrafter"/>
</dbReference>
<protein>
    <submittedName>
        <fullName evidence="3">GTPase-activating protein</fullName>
    </submittedName>
</protein>
<dbReference type="FunFam" id="1.10.472.80:FF:000001">
    <property type="entry name" value="TBC1 domain family member 22B"/>
    <property type="match status" value="1"/>
</dbReference>
<keyword evidence="4" id="KW-1185">Reference proteome</keyword>
<dbReference type="PROSITE" id="PS50086">
    <property type="entry name" value="TBC_RABGAP"/>
    <property type="match status" value="1"/>
</dbReference>
<dbReference type="SMART" id="SM00164">
    <property type="entry name" value="TBC"/>
    <property type="match status" value="1"/>
</dbReference>
<dbReference type="OrthoDB" id="26371at2759"/>
<sequence>MPTAPPARPHSAHPHRALPSGLFRTSSAPRPRTSLHREAEWEADAWDSSSDKDDDDELLAADLGGMSVGGAALAGPSSSSAPTSPTLPTSPTATTTQATAKPIPIRRAPSPPTSHSNPGSGSISTSWVSASFHPTPSQNTPPGGYGSSASAAGPTQRAVVGNSTAPPAVASSSPTDEPKSPASPPASSDPLAPAPTRLPPGGAWEIVETADAAEPPAPEGVKGAEAVRPDAEDILRDPLHLLLSLSSTPASPRPGSVPGTPGAPHSGRASPIAPPRVSGLSASGVSRQRSVRTERRRELYVRALTVESGGIVDAVKLRSLAWSGIPYEVRPIVWQLLLNYLPLPVQPRLATLQRKRKEYAALVDQYFGRGPASLDQQIWHQIEIDVPRTRPGAPLWSCPATQRALERILYVWAIRHPASGYVQGINDLATPFFEVFLSGYVSVDPEAFDVSYLPSEVLAAVEADSFWCLTKLLDGIQDHYISQQPGIQRLVKRMGELIKRIDAPLANHFEEQGVEYMQFAFRWMNCLLMREITVKCTIRMWDAYLSEGKEAFSQFHLYVCCALLVKFSDRLREMDFQEIIMFLQRLPTMSWTDVDIELLLSEAFVLKNVWHGADNHFANLPNGGGGFGMLGR</sequence>
<evidence type="ECO:0000259" key="2">
    <source>
        <dbReference type="PROSITE" id="PS50086"/>
    </source>
</evidence>
<dbReference type="EMBL" id="RSCE01000005">
    <property type="protein sequence ID" value="RSH82709.1"/>
    <property type="molecule type" value="Genomic_DNA"/>
</dbReference>
<accession>A0A427XV22</accession>
<gene>
    <name evidence="3" type="primary">GYP1</name>
    <name evidence="3" type="ORF">EHS24_007703</name>
</gene>
<proteinExistence type="predicted"/>
<dbReference type="RefSeq" id="XP_028476941.1">
    <property type="nucleotide sequence ID" value="XM_028623048.1"/>
</dbReference>
<dbReference type="Proteomes" id="UP000279236">
    <property type="component" value="Unassembled WGS sequence"/>
</dbReference>
<dbReference type="PANTHER" id="PTHR22957">
    <property type="entry name" value="TBC1 DOMAIN FAMILY MEMBER GTPASE-ACTIVATING PROTEIN"/>
    <property type="match status" value="1"/>
</dbReference>
<organism evidence="3 4">
    <name type="scientific">Apiotrichum porosum</name>
    <dbReference type="NCBI Taxonomy" id="105984"/>
    <lineage>
        <taxon>Eukaryota</taxon>
        <taxon>Fungi</taxon>
        <taxon>Dikarya</taxon>
        <taxon>Basidiomycota</taxon>
        <taxon>Agaricomycotina</taxon>
        <taxon>Tremellomycetes</taxon>
        <taxon>Trichosporonales</taxon>
        <taxon>Trichosporonaceae</taxon>
        <taxon>Apiotrichum</taxon>
    </lineage>
</organism>
<feature type="region of interest" description="Disordered" evidence="1">
    <location>
        <begin position="1"/>
        <end position="225"/>
    </location>
</feature>
<dbReference type="Gene3D" id="1.10.8.270">
    <property type="entry name" value="putative rabgap domain of human tbc1 domain family member 14 like domains"/>
    <property type="match status" value="1"/>
</dbReference>
<dbReference type="FunFam" id="1.10.8.270:FF:000037">
    <property type="entry name" value="TBC1 domain family member 22A"/>
    <property type="match status" value="1"/>
</dbReference>
<dbReference type="InterPro" id="IPR000195">
    <property type="entry name" value="Rab-GAP-TBC_dom"/>
</dbReference>
<dbReference type="PANTHER" id="PTHR22957:SF26">
    <property type="entry name" value="LD44506P"/>
    <property type="match status" value="1"/>
</dbReference>
<feature type="compositionally biased region" description="Low complexity" evidence="1">
    <location>
        <begin position="245"/>
        <end position="254"/>
    </location>
</feature>
<reference evidence="3 4" key="1">
    <citation type="submission" date="2018-11" db="EMBL/GenBank/DDBJ databases">
        <title>Genome sequence of Apiotrichum porosum DSM 27194.</title>
        <authorList>
            <person name="Aliyu H."/>
            <person name="Gorte O."/>
            <person name="Ochsenreither K."/>
        </authorList>
    </citation>
    <scope>NUCLEOTIDE SEQUENCE [LARGE SCALE GENOMIC DNA]</scope>
    <source>
        <strain evidence="3 4">DSM 27194</strain>
    </source>
</reference>
<feature type="region of interest" description="Disordered" evidence="1">
    <location>
        <begin position="245"/>
        <end position="289"/>
    </location>
</feature>
<feature type="domain" description="Rab-GAP TBC" evidence="2">
    <location>
        <begin position="324"/>
        <end position="548"/>
    </location>
</feature>
<evidence type="ECO:0000256" key="1">
    <source>
        <dbReference type="SAM" id="MobiDB-lite"/>
    </source>
</evidence>
<dbReference type="GeneID" id="39592246"/>
<dbReference type="GO" id="GO:0005096">
    <property type="term" value="F:GTPase activator activity"/>
    <property type="evidence" value="ECO:0007669"/>
    <property type="project" value="TreeGrafter"/>
</dbReference>
<dbReference type="SUPFAM" id="SSF47923">
    <property type="entry name" value="Ypt/Rab-GAP domain of gyp1p"/>
    <property type="match status" value="2"/>
</dbReference>
<dbReference type="Pfam" id="PF00566">
    <property type="entry name" value="RabGAP-TBC"/>
    <property type="match status" value="1"/>
</dbReference>